<gene>
    <name evidence="1" type="ORF">N4S67_27350</name>
</gene>
<keyword evidence="2" id="KW-1185">Reference proteome</keyword>
<comment type="caution">
    <text evidence="1">The sequence shown here is derived from an EMBL/GenBank/DDBJ whole genome shotgun (WGS) entry which is preliminary data.</text>
</comment>
<sequence length="105" mass="11579">MIVRTWSARATKAGAQSYHRYFESILLPQLHRLRGFEGAFLLGREQEPLVELTSHTLWTSLDAIRGFAGDDIDAAVVEPEALAMLSDSDSTVVHRSVLLSDRGPG</sequence>
<evidence type="ECO:0000313" key="2">
    <source>
        <dbReference type="Proteomes" id="UP001206639"/>
    </source>
</evidence>
<proteinExistence type="predicted"/>
<organism evidence="1 2">
    <name type="scientific">Mycobacterium deserti</name>
    <dbReference type="NCBI Taxonomy" id="2978347"/>
    <lineage>
        <taxon>Bacteria</taxon>
        <taxon>Bacillati</taxon>
        <taxon>Actinomycetota</taxon>
        <taxon>Actinomycetes</taxon>
        <taxon>Mycobacteriales</taxon>
        <taxon>Mycobacteriaceae</taxon>
        <taxon>Mycobacterium</taxon>
    </lineage>
</organism>
<dbReference type="SUPFAM" id="SSF54909">
    <property type="entry name" value="Dimeric alpha+beta barrel"/>
    <property type="match status" value="1"/>
</dbReference>
<dbReference type="RefSeq" id="WP_260996198.1">
    <property type="nucleotide sequence ID" value="NZ_JAODWD010000008.1"/>
</dbReference>
<evidence type="ECO:0008006" key="3">
    <source>
        <dbReference type="Google" id="ProtNLM"/>
    </source>
</evidence>
<dbReference type="InterPro" id="IPR011008">
    <property type="entry name" value="Dimeric_a/b-barrel"/>
</dbReference>
<dbReference type="EMBL" id="JAODWD010000008">
    <property type="protein sequence ID" value="MCT7662120.1"/>
    <property type="molecule type" value="Genomic_DNA"/>
</dbReference>
<accession>A0ABT2MIK7</accession>
<protein>
    <recommendedName>
        <fullName evidence="3">Antibiotic biosynthesis monooxygenase</fullName>
    </recommendedName>
</protein>
<evidence type="ECO:0000313" key="1">
    <source>
        <dbReference type="EMBL" id="MCT7662120.1"/>
    </source>
</evidence>
<name>A0ABT2MIK7_9MYCO</name>
<dbReference type="Proteomes" id="UP001206639">
    <property type="component" value="Unassembled WGS sequence"/>
</dbReference>
<reference evidence="2" key="1">
    <citation type="submission" date="2023-07" db="EMBL/GenBank/DDBJ databases">
        <authorList>
            <person name="Deng Y."/>
            <person name="Zhang Y.-Q."/>
        </authorList>
    </citation>
    <scope>NUCLEOTIDE SEQUENCE [LARGE SCALE GENOMIC DNA]</scope>
    <source>
        <strain evidence="2">CPCC 205710</strain>
    </source>
</reference>